<protein>
    <recommendedName>
        <fullName evidence="6">Capsid protein</fullName>
    </recommendedName>
</protein>
<proteinExistence type="inferred from homology"/>
<keyword evidence="3 6" id="KW-1140">T=1 icosahedral capsid protein</keyword>
<reference evidence="8" key="1">
    <citation type="submission" date="2024-05" db="EMBL/GenBank/DDBJ databases">
        <authorList>
            <person name="Laubscher F."/>
            <person name="Chudzinski V."/>
            <person name="Cordey S."/>
            <person name="Hosszu-Fellous K."/>
            <person name="Kaiser L."/>
        </authorList>
    </citation>
    <scope>NUCLEOTIDE SEQUENCE</scope>
    <source>
        <strain evidence="8">1212D4-24</strain>
    </source>
</reference>
<comment type="similarity">
    <text evidence="2 6">Belongs to the anelloviridae capsid protein family.</text>
</comment>
<evidence type="ECO:0000256" key="7">
    <source>
        <dbReference type="SAM" id="MobiDB-lite"/>
    </source>
</evidence>
<organism evidence="8">
    <name type="scientific">Gammatorquevirus homidi3</name>
    <dbReference type="NCBI Taxonomy" id="3048388"/>
    <lineage>
        <taxon>Viruses</taxon>
        <taxon>Monodnaviria</taxon>
        <taxon>Shotokuvirae</taxon>
        <taxon>Commensaviricota</taxon>
        <taxon>Cardeaviricetes</taxon>
        <taxon>Sanitavirales</taxon>
        <taxon>Anelloviridae</taxon>
        <taxon>Gammatorquevirus</taxon>
    </lineage>
</organism>
<dbReference type="GO" id="GO:0039615">
    <property type="term" value="C:T=1 icosahedral viral capsid"/>
    <property type="evidence" value="ECO:0007669"/>
    <property type="project" value="UniProtKB-UniRule"/>
</dbReference>
<evidence type="ECO:0000256" key="4">
    <source>
        <dbReference type="ARBA" id="ARBA00022561"/>
    </source>
</evidence>
<sequence length="660" mass="78546">MPFWWQRRKKPWYGWRRRWTFNKYKRRGRKRFYRRRRPRPTTRRRRRRRRRRRKVRRKRQTLTLKQWQPDSIRHCKIKGGGAFILGSHGKQYQCYSYVKEQYVPPKSPSGGGFTAEQFSLQYLYEEYKFHRNIWTKSNLLMDLCRYLRCTFYFYRHPEIDFVVSYERQPPFPLTKHTYTLMHPQQLLMSRHKKIILSTATKPNGRVKKKLTIKPPKQMLNKWFFTHHFASYTILLLKGAAMSLRYSNLGCCNFSQQVNVYYLNLQFWKLTDWGNATVSQTTPYKPYDNVNIKDITYKKGNQTITEAWKMPTTYAQSVALETGWFSIKILNATKLTPPAASLPVSVGRYNPAADDGTGNKMYLVSIVKKSPIQPQDPILVYEGLPLWLMAYGWLTYVLQMKKDKRFLDTYYIVWESPAIYRYTTTQVTHQLILLDESFIKGLSAYSETPTQTEATAWYPTVKHQLETLNNIVTSGPYIPKLDNQRNSTWELDYFYIFHFKWGGPEITDPTIKDPATFQDYDVPDHMQKTVQISNPSKQIPASYLHPWDQRRGIITQRALKRMRQNIETDTDFSADPEPMPKKKKRITAQMRGPEEETEEIKACLQTLYEDNTCQEQETQDIQLLIQQQQQQQLELKRSLLKLLIDMKEKQKMLQLQTGLME</sequence>
<keyword evidence="4 6" id="KW-0167">Capsid protein</keyword>
<dbReference type="Pfam" id="PF02956">
    <property type="entry name" value="TT_ORF1"/>
    <property type="match status" value="1"/>
</dbReference>
<name>A0AAU7STJ6_9VIRU</name>
<evidence type="ECO:0000256" key="5">
    <source>
        <dbReference type="ARBA" id="ARBA00022844"/>
    </source>
</evidence>
<keyword evidence="5 6" id="KW-0946">Virion</keyword>
<evidence type="ECO:0000256" key="2">
    <source>
        <dbReference type="ARBA" id="ARBA00006131"/>
    </source>
</evidence>
<dbReference type="EMBL" id="PP857102">
    <property type="protein sequence ID" value="XBU06649.1"/>
    <property type="molecule type" value="Genomic_DNA"/>
</dbReference>
<evidence type="ECO:0000313" key="8">
    <source>
        <dbReference type="EMBL" id="XBU06649.1"/>
    </source>
</evidence>
<dbReference type="InterPro" id="IPR004219">
    <property type="entry name" value="TTvirus_Unk"/>
</dbReference>
<evidence type="ECO:0000256" key="1">
    <source>
        <dbReference type="ARBA" id="ARBA00004328"/>
    </source>
</evidence>
<feature type="region of interest" description="Disordered" evidence="7">
    <location>
        <begin position="569"/>
        <end position="595"/>
    </location>
</feature>
<evidence type="ECO:0000256" key="3">
    <source>
        <dbReference type="ARBA" id="ARBA00022431"/>
    </source>
</evidence>
<feature type="region of interest" description="Disordered" evidence="7">
    <location>
        <begin position="30"/>
        <end position="60"/>
    </location>
</feature>
<comment type="function">
    <text evidence="6">Self-assembles to form an icosahedral capsid.</text>
</comment>
<evidence type="ECO:0000256" key="6">
    <source>
        <dbReference type="RuleBase" id="RU361230"/>
    </source>
</evidence>
<accession>A0AAU7STJ6</accession>
<comment type="subcellular location">
    <subcellularLocation>
        <location evidence="1 6">Virion</location>
    </subcellularLocation>
</comment>